<comment type="similarity">
    <text evidence="4">Belongs to the DNA mismatch repair MutS family. Archaeal Muts2 subfamily.</text>
</comment>
<dbReference type="PANTHER" id="PTHR11361">
    <property type="entry name" value="DNA MISMATCH REPAIR PROTEIN MUTS FAMILY MEMBER"/>
    <property type="match status" value="1"/>
</dbReference>
<evidence type="ECO:0000259" key="6">
    <source>
        <dbReference type="SMART" id="SM00534"/>
    </source>
</evidence>
<dbReference type="SMART" id="SM00278">
    <property type="entry name" value="HhH1"/>
    <property type="match status" value="2"/>
</dbReference>
<dbReference type="InterPro" id="IPR000432">
    <property type="entry name" value="DNA_mismatch_repair_MutS_C"/>
</dbReference>
<comment type="cofactor">
    <cofactor evidence="4">
        <name>a divalent metal cation</name>
        <dbReference type="ChEBI" id="CHEBI:60240"/>
    </cofactor>
</comment>
<keyword evidence="1 4" id="KW-0547">Nucleotide-binding</keyword>
<sequence length="631" mass="72189">MDLKKIKGIGSRQADKILSNFGSEKEFIEAVQNYEVDRITSIEGVSQKKAIQIINTILGNPSKEFLKTDQAVQVYDDIIERILKFANTKYCENRILLMSPLKNQKSIMENIDFVMKAKHFVVKLPLDDLRSLLKKIDSLEEPKPLYDPSNAILVETRDDYHQLIDMGLNSYCPIITGDELENPEDFEFIVYVYSEGLMEFESQNIAMVNNSSEMYEIVPEVVLSYYKKNYPIIKNALKIKGILGHDSILGDVIEIIDSLESDDIDEAIFEDAVESSKRKADLKLKEAIKKVDLKGDEILDLLNEDMPKKIQEIFDEVITEARKEVRENTGCSFDPFIQKYPIEIDNEELERIKKQEMSKKYVNAHEENVKAAQTLSTMKPIVEEEIHEILLFDYEFALGCFAHYYNLNPPELGNGFSFQNGIHLNLALENSIEVQKIDYTLESPNNVVLLTGANSGGKTTLLETIAQICIMSQMGLPVCASKARVKIVDEVYFFSKKRSLDAGAFESFLRTFMPIVTLDTDKLILLDELEAITELEAAVKIISSFMDFISDSNSLAVIVTHMAREILKYTDVRVDGIEAKGLDENYNLIVDRTPRMDYFARSTPELILRRMYEKSDDNKLKNIYRQVLEKF</sequence>
<accession>A0A8T5V2P7</accession>
<keyword evidence="7" id="KW-0540">Nuclease</keyword>
<keyword evidence="4" id="KW-0378">Hydrolase</keyword>
<dbReference type="PIRSF" id="PIRSF029254">
    <property type="entry name" value="MutS_C_archaeal"/>
    <property type="match status" value="1"/>
</dbReference>
<evidence type="ECO:0000259" key="5">
    <source>
        <dbReference type="SMART" id="SM00278"/>
    </source>
</evidence>
<dbReference type="RefSeq" id="WP_223791541.1">
    <property type="nucleotide sequence ID" value="NZ_JAIOUQ010000009.1"/>
</dbReference>
<dbReference type="GO" id="GO:0006298">
    <property type="term" value="P:mismatch repair"/>
    <property type="evidence" value="ECO:0007669"/>
    <property type="project" value="InterPro"/>
</dbReference>
<dbReference type="SUPFAM" id="SSF52540">
    <property type="entry name" value="P-loop containing nucleoside triphosphate hydrolases"/>
    <property type="match status" value="1"/>
</dbReference>
<dbReference type="Gene3D" id="1.10.150.20">
    <property type="entry name" value="5' to 3' exonuclease, C-terminal subdomain"/>
    <property type="match status" value="1"/>
</dbReference>
<dbReference type="GO" id="GO:0016787">
    <property type="term" value="F:hydrolase activity"/>
    <property type="evidence" value="ECO:0007669"/>
    <property type="project" value="UniProtKB-KW"/>
</dbReference>
<dbReference type="GO" id="GO:0004519">
    <property type="term" value="F:endonuclease activity"/>
    <property type="evidence" value="ECO:0007669"/>
    <property type="project" value="UniProtKB-KW"/>
</dbReference>
<feature type="domain" description="Helix-hairpin-helix DNA-binding motif class 1" evidence="5">
    <location>
        <begin position="37"/>
        <end position="56"/>
    </location>
</feature>
<dbReference type="InterPro" id="IPR045076">
    <property type="entry name" value="MutS"/>
</dbReference>
<evidence type="ECO:0000256" key="4">
    <source>
        <dbReference type="HAMAP-Rule" id="MF_00971"/>
    </source>
</evidence>
<dbReference type="SMART" id="SM00534">
    <property type="entry name" value="MUTSac"/>
    <property type="match status" value="1"/>
</dbReference>
<feature type="domain" description="Helix-hairpin-helix DNA-binding motif class 1" evidence="5">
    <location>
        <begin position="1"/>
        <end position="20"/>
    </location>
</feature>
<dbReference type="AlphaFoldDB" id="A0A8T5V2P7"/>
<keyword evidence="3 4" id="KW-0238">DNA-binding</keyword>
<dbReference type="SUPFAM" id="SSF47781">
    <property type="entry name" value="RuvA domain 2-like"/>
    <property type="match status" value="1"/>
</dbReference>
<dbReference type="InterPro" id="IPR003583">
    <property type="entry name" value="Hlx-hairpin-Hlx_DNA-bd_motif"/>
</dbReference>
<dbReference type="HAMAP" id="MF_00971">
    <property type="entry name" value="MutS2_archaea"/>
    <property type="match status" value="1"/>
</dbReference>
<name>A0A8T5V2P7_9EURY</name>
<dbReference type="InterPro" id="IPR010994">
    <property type="entry name" value="RuvA_2-like"/>
</dbReference>
<proteinExistence type="inferred from homology"/>
<dbReference type="Proteomes" id="UP000825933">
    <property type="component" value="Unassembled WGS sequence"/>
</dbReference>
<protein>
    <recommendedName>
        <fullName evidence="4">DNA-binding protein MutS2</fullName>
    </recommendedName>
</protein>
<dbReference type="Pfam" id="PF14520">
    <property type="entry name" value="HHH_5"/>
    <property type="match status" value="1"/>
</dbReference>
<evidence type="ECO:0000313" key="7">
    <source>
        <dbReference type="EMBL" id="MBZ2165945.1"/>
    </source>
</evidence>
<feature type="binding site" evidence="4">
    <location>
        <begin position="452"/>
        <end position="459"/>
    </location>
    <ligand>
        <name>ATP</name>
        <dbReference type="ChEBI" id="CHEBI:30616"/>
    </ligand>
</feature>
<evidence type="ECO:0000256" key="1">
    <source>
        <dbReference type="ARBA" id="ARBA00022741"/>
    </source>
</evidence>
<comment type="function">
    <text evidence="4">Has ATPase and non-specific DNA-binding activities.</text>
</comment>
<keyword evidence="8" id="KW-1185">Reference proteome</keyword>
<dbReference type="InterPro" id="IPR027417">
    <property type="entry name" value="P-loop_NTPase"/>
</dbReference>
<reference evidence="8" key="1">
    <citation type="journal article" date="2022" name="Microbiol. Resour. Announc.">
        <title>Draft Genome Sequence of a Methanogenic Archaeon from West Spitsbergen Permafrost.</title>
        <authorList>
            <person name="Trubitsyn V."/>
            <person name="Rivkina E."/>
            <person name="Shcherbakova V."/>
        </authorList>
    </citation>
    <scope>NUCLEOTIDE SEQUENCE [LARGE SCALE GENOMIC DNA]</scope>
    <source>
        <strain evidence="8">VT</strain>
    </source>
</reference>
<dbReference type="GO" id="GO:0030983">
    <property type="term" value="F:mismatched DNA binding"/>
    <property type="evidence" value="ECO:0007669"/>
    <property type="project" value="InterPro"/>
</dbReference>
<dbReference type="InterPro" id="IPR012401">
    <property type="entry name" value="DNA-bd_MutS2_arc"/>
</dbReference>
<comment type="caution">
    <text evidence="7">The sequence shown here is derived from an EMBL/GenBank/DDBJ whole genome shotgun (WGS) entry which is preliminary data.</text>
</comment>
<keyword evidence="7" id="KW-0255">Endonuclease</keyword>
<evidence type="ECO:0000256" key="3">
    <source>
        <dbReference type="ARBA" id="ARBA00023125"/>
    </source>
</evidence>
<dbReference type="GO" id="GO:0140664">
    <property type="term" value="F:ATP-dependent DNA damage sensor activity"/>
    <property type="evidence" value="ECO:0007669"/>
    <property type="project" value="InterPro"/>
</dbReference>
<dbReference type="GO" id="GO:0005524">
    <property type="term" value="F:ATP binding"/>
    <property type="evidence" value="ECO:0007669"/>
    <property type="project" value="UniProtKB-UniRule"/>
</dbReference>
<dbReference type="PANTHER" id="PTHR11361:SF125">
    <property type="entry name" value="DNA-BINDING PROTEIN MUTS2"/>
    <property type="match status" value="1"/>
</dbReference>
<gene>
    <name evidence="4" type="primary">mutS2</name>
    <name evidence="7" type="ORF">K8N75_07835</name>
</gene>
<feature type="domain" description="DNA mismatch repair proteins mutS family" evidence="6">
    <location>
        <begin position="445"/>
        <end position="631"/>
    </location>
</feature>
<evidence type="ECO:0000256" key="2">
    <source>
        <dbReference type="ARBA" id="ARBA00022840"/>
    </source>
</evidence>
<dbReference type="EMBL" id="JAIOUQ010000009">
    <property type="protein sequence ID" value="MBZ2165945.1"/>
    <property type="molecule type" value="Genomic_DNA"/>
</dbReference>
<dbReference type="Pfam" id="PF00488">
    <property type="entry name" value="MutS_V"/>
    <property type="match status" value="1"/>
</dbReference>
<organism evidence="7 8">
    <name type="scientific">Methanobacterium spitsbergense</name>
    <dbReference type="NCBI Taxonomy" id="2874285"/>
    <lineage>
        <taxon>Archaea</taxon>
        <taxon>Methanobacteriati</taxon>
        <taxon>Methanobacteriota</taxon>
        <taxon>Methanomada group</taxon>
        <taxon>Methanobacteria</taxon>
        <taxon>Methanobacteriales</taxon>
        <taxon>Methanobacteriaceae</taxon>
        <taxon>Methanobacterium</taxon>
    </lineage>
</organism>
<dbReference type="Gene3D" id="3.40.50.300">
    <property type="entry name" value="P-loop containing nucleotide triphosphate hydrolases"/>
    <property type="match status" value="1"/>
</dbReference>
<keyword evidence="2 4" id="KW-0067">ATP-binding</keyword>
<evidence type="ECO:0000313" key="8">
    <source>
        <dbReference type="Proteomes" id="UP000825933"/>
    </source>
</evidence>